<proteinExistence type="predicted"/>
<reference evidence="3" key="1">
    <citation type="submission" date="2011-01" db="EMBL/GenBank/DDBJ databases">
        <title>Complete sequence of chromosome of Acidobacterium sp. MP5ACTX9.</title>
        <authorList>
            <consortium name="US DOE Joint Genome Institute"/>
            <person name="Lucas S."/>
            <person name="Copeland A."/>
            <person name="Lapidus A."/>
            <person name="Cheng J.-F."/>
            <person name="Goodwin L."/>
            <person name="Pitluck S."/>
            <person name="Teshima H."/>
            <person name="Detter J.C."/>
            <person name="Han C."/>
            <person name="Tapia R."/>
            <person name="Land M."/>
            <person name="Hauser L."/>
            <person name="Kyrpides N."/>
            <person name="Ivanova N."/>
            <person name="Ovchinnikova G."/>
            <person name="Pagani I."/>
            <person name="Rawat S.R."/>
            <person name="Mannisto M."/>
            <person name="Haggblom M.M."/>
            <person name="Woyke T."/>
        </authorList>
    </citation>
    <scope>NUCLEOTIDE SEQUENCE [LARGE SCALE GENOMIC DNA]</scope>
    <source>
        <strain evidence="3">MP5ACTX9</strain>
    </source>
</reference>
<dbReference type="Proteomes" id="UP000000343">
    <property type="component" value="Chromosome"/>
</dbReference>
<sequence>MAFPIKVCAVCSEEFELKPDKPGFANRCPECSAPKEEEPATKKRMDADERKSLSEANEARRTAMRELLYRKDR</sequence>
<evidence type="ECO:0000313" key="2">
    <source>
        <dbReference type="EMBL" id="ADW69222.1"/>
    </source>
</evidence>
<dbReference type="RefSeq" id="WP_013580538.1">
    <property type="nucleotide sequence ID" value="NC_015064.1"/>
</dbReference>
<dbReference type="AlphaFoldDB" id="E8X2J8"/>
<dbReference type="EMBL" id="CP002480">
    <property type="protein sequence ID" value="ADW69222.1"/>
    <property type="molecule type" value="Genomic_DNA"/>
</dbReference>
<accession>E8X2J8</accession>
<gene>
    <name evidence="2" type="ordered locus">AciX9_2178</name>
</gene>
<name>E8X2J8_GRATM</name>
<dbReference type="PaxDb" id="1198114-AciX9_2178"/>
<evidence type="ECO:0000313" key="3">
    <source>
        <dbReference type="Proteomes" id="UP000000343"/>
    </source>
</evidence>
<feature type="compositionally biased region" description="Basic and acidic residues" evidence="1">
    <location>
        <begin position="33"/>
        <end position="73"/>
    </location>
</feature>
<protein>
    <submittedName>
        <fullName evidence="2">Uncharacterized protein</fullName>
    </submittedName>
</protein>
<evidence type="ECO:0000256" key="1">
    <source>
        <dbReference type="SAM" id="MobiDB-lite"/>
    </source>
</evidence>
<dbReference type="STRING" id="1198114.AciX9_2178"/>
<dbReference type="OrthoDB" id="122517at2"/>
<organism evidence="3">
    <name type="scientific">Granulicella tundricola (strain ATCC BAA-1859 / DSM 23138 / MP5ACTX9)</name>
    <dbReference type="NCBI Taxonomy" id="1198114"/>
    <lineage>
        <taxon>Bacteria</taxon>
        <taxon>Pseudomonadati</taxon>
        <taxon>Acidobacteriota</taxon>
        <taxon>Terriglobia</taxon>
        <taxon>Terriglobales</taxon>
        <taxon>Acidobacteriaceae</taxon>
        <taxon>Granulicella</taxon>
    </lineage>
</organism>
<keyword evidence="3" id="KW-1185">Reference proteome</keyword>
<dbReference type="KEGG" id="acm:AciX9_2178"/>
<dbReference type="eggNOG" id="ENOG5033CI2">
    <property type="taxonomic scope" value="Bacteria"/>
</dbReference>
<dbReference type="HOGENOM" id="CLU_2829819_0_0_0"/>
<feature type="region of interest" description="Disordered" evidence="1">
    <location>
        <begin position="30"/>
        <end position="73"/>
    </location>
</feature>